<keyword evidence="4" id="KW-0732">Signal</keyword>
<keyword evidence="7" id="KW-0325">Glycoprotein</keyword>
<sequence>MDASTGLPITLRVDPSASYLWVTGCVHRGCRLRGKCPMKNSPQTVVTSNAWQTALKSASITIRARTFSFIEPFFVTVVVMPNDLPCSLGNHAHDFTYTRGIRTKKISIAVHKGQGYSSYILPILLSFAFLESSSSFHASSWARRTTRPTTRRSALDLRPETEQLQFEEDEGAYRIYKEWPIELNGNETIQTPTTNNWFRRNRSRVYIYLLPLITLFYFIPAIQFVFLAKAQEQNTGSQDICYHNFRCSKPFSIFTDFNHIISNSSYFIYGFSFMVIVAIKKTKLAASLNDDYYNNMGTTGIPQQLSIFHALGFALMAQGLFSICYHVCPTNLSLQFDTTMMYIICVLSIIKIYQFRHPDATANAYSTFGFVGILVFLEALALYTSSWLVYAPFFLLYVATTLFIAMDCYFMGLGRIDRVIGKLLFKHMFSDCFCSSLENLSRGPLFKLRFIWGILFSVSNITYALYTALSKYRNPKKSLSHVVLFILAANLLAYLLYYIIRKIIQQNFTDSARFNPHHACTLCGKTFKCRVPTGAIFGSLAVFFGGLGFYLYSLRSANRNLSPAESRNLNAHCSWMDFYDNHDLWHFFGATGVYTAFISLLIIDDDLLYTNRNEIDVF</sequence>
<dbReference type="PANTHER" id="PTHR12185">
    <property type="entry name" value="SID1 TRANSMEMBRANE FAMILY MEMEBER"/>
    <property type="match status" value="1"/>
</dbReference>
<keyword evidence="10" id="KW-1185">Reference proteome</keyword>
<evidence type="ECO:0000313" key="10">
    <source>
        <dbReference type="Proteomes" id="UP000595437"/>
    </source>
</evidence>
<organism evidence="9 10">
    <name type="scientific">Caligus rogercresseyi</name>
    <name type="common">Sea louse</name>
    <dbReference type="NCBI Taxonomy" id="217165"/>
    <lineage>
        <taxon>Eukaryota</taxon>
        <taxon>Metazoa</taxon>
        <taxon>Ecdysozoa</taxon>
        <taxon>Arthropoda</taxon>
        <taxon>Crustacea</taxon>
        <taxon>Multicrustacea</taxon>
        <taxon>Hexanauplia</taxon>
        <taxon>Copepoda</taxon>
        <taxon>Siphonostomatoida</taxon>
        <taxon>Caligidae</taxon>
        <taxon>Caligus</taxon>
    </lineage>
</organism>
<dbReference type="PANTHER" id="PTHR12185:SF14">
    <property type="entry name" value="CHOLESTEROL UPTAKE PROTEIN 1"/>
    <property type="match status" value="1"/>
</dbReference>
<feature type="transmembrane region" description="Helical" evidence="8">
    <location>
        <begin position="584"/>
        <end position="603"/>
    </location>
</feature>
<feature type="transmembrane region" description="Helical" evidence="8">
    <location>
        <begin position="334"/>
        <end position="353"/>
    </location>
</feature>
<dbReference type="AlphaFoldDB" id="A0A7T8KJR0"/>
<evidence type="ECO:0000256" key="4">
    <source>
        <dbReference type="ARBA" id="ARBA00022729"/>
    </source>
</evidence>
<evidence type="ECO:0008006" key="11">
    <source>
        <dbReference type="Google" id="ProtNLM"/>
    </source>
</evidence>
<evidence type="ECO:0000256" key="5">
    <source>
        <dbReference type="ARBA" id="ARBA00022989"/>
    </source>
</evidence>
<dbReference type="GO" id="GO:0051033">
    <property type="term" value="F:RNA transmembrane transporter activity"/>
    <property type="evidence" value="ECO:0007669"/>
    <property type="project" value="TreeGrafter"/>
</dbReference>
<dbReference type="Proteomes" id="UP000595437">
    <property type="component" value="Chromosome 2"/>
</dbReference>
<gene>
    <name evidence="9" type="ORF">FKW44_002101</name>
</gene>
<dbReference type="OrthoDB" id="416618at2759"/>
<name>A0A7T8KJR0_CALRO</name>
<dbReference type="Pfam" id="PF13965">
    <property type="entry name" value="SID-1_RNA_chan"/>
    <property type="match status" value="1"/>
</dbReference>
<keyword evidence="5 8" id="KW-1133">Transmembrane helix</keyword>
<feature type="transmembrane region" description="Helical" evidence="8">
    <location>
        <begin position="205"/>
        <end position="226"/>
    </location>
</feature>
<evidence type="ECO:0000256" key="6">
    <source>
        <dbReference type="ARBA" id="ARBA00023136"/>
    </source>
</evidence>
<feature type="transmembrane region" description="Helical" evidence="8">
    <location>
        <begin position="534"/>
        <end position="552"/>
    </location>
</feature>
<keyword evidence="6 8" id="KW-0472">Membrane</keyword>
<evidence type="ECO:0000256" key="7">
    <source>
        <dbReference type="ARBA" id="ARBA00023180"/>
    </source>
</evidence>
<evidence type="ECO:0000313" key="9">
    <source>
        <dbReference type="EMBL" id="QQP57194.1"/>
    </source>
</evidence>
<evidence type="ECO:0000256" key="3">
    <source>
        <dbReference type="ARBA" id="ARBA00022692"/>
    </source>
</evidence>
<dbReference type="GO" id="GO:0005886">
    <property type="term" value="C:plasma membrane"/>
    <property type="evidence" value="ECO:0007669"/>
    <property type="project" value="TreeGrafter"/>
</dbReference>
<evidence type="ECO:0000256" key="8">
    <source>
        <dbReference type="SAM" id="Phobius"/>
    </source>
</evidence>
<dbReference type="GO" id="GO:0003725">
    <property type="term" value="F:double-stranded RNA binding"/>
    <property type="evidence" value="ECO:0007669"/>
    <property type="project" value="TreeGrafter"/>
</dbReference>
<comment type="subcellular location">
    <subcellularLocation>
        <location evidence="1">Membrane</location>
        <topology evidence="1">Multi-pass membrane protein</topology>
    </subcellularLocation>
</comment>
<reference evidence="10" key="1">
    <citation type="submission" date="2021-01" db="EMBL/GenBank/DDBJ databases">
        <title>Caligus Genome Assembly.</title>
        <authorList>
            <person name="Gallardo-Escarate C."/>
        </authorList>
    </citation>
    <scope>NUCLEOTIDE SEQUENCE [LARGE SCALE GENOMIC DNA]</scope>
</reference>
<keyword evidence="3 8" id="KW-0812">Transmembrane</keyword>
<feature type="transmembrane region" description="Helical" evidence="8">
    <location>
        <begin position="450"/>
        <end position="469"/>
    </location>
</feature>
<feature type="transmembrane region" description="Helical" evidence="8">
    <location>
        <begin position="305"/>
        <end position="328"/>
    </location>
</feature>
<feature type="transmembrane region" description="Helical" evidence="8">
    <location>
        <begin position="389"/>
        <end position="410"/>
    </location>
</feature>
<dbReference type="EMBL" id="CP045891">
    <property type="protein sequence ID" value="QQP57194.1"/>
    <property type="molecule type" value="Genomic_DNA"/>
</dbReference>
<feature type="transmembrane region" description="Helical" evidence="8">
    <location>
        <begin position="260"/>
        <end position="279"/>
    </location>
</feature>
<feature type="transmembrane region" description="Helical" evidence="8">
    <location>
        <begin position="481"/>
        <end position="500"/>
    </location>
</feature>
<proteinExistence type="inferred from homology"/>
<comment type="similarity">
    <text evidence="2">Belongs to the SID1 family.</text>
</comment>
<dbReference type="InterPro" id="IPR025958">
    <property type="entry name" value="SID1_TM_fam"/>
</dbReference>
<evidence type="ECO:0000256" key="1">
    <source>
        <dbReference type="ARBA" id="ARBA00004141"/>
    </source>
</evidence>
<dbReference type="GO" id="GO:0005764">
    <property type="term" value="C:lysosome"/>
    <property type="evidence" value="ECO:0007669"/>
    <property type="project" value="TreeGrafter"/>
</dbReference>
<accession>A0A7T8KJR0</accession>
<evidence type="ECO:0000256" key="2">
    <source>
        <dbReference type="ARBA" id="ARBA00006618"/>
    </source>
</evidence>
<protein>
    <recommendedName>
        <fullName evidence="11">SID1 transmembrane family member 1</fullName>
    </recommendedName>
</protein>
<feature type="transmembrane region" description="Helical" evidence="8">
    <location>
        <begin position="365"/>
        <end position="383"/>
    </location>
</feature>